<proteinExistence type="predicted"/>
<dbReference type="WBParaSite" id="PS1159_v2.g11568.t1">
    <property type="protein sequence ID" value="PS1159_v2.g11568.t1"/>
    <property type="gene ID" value="PS1159_v2.g11568"/>
</dbReference>
<organism evidence="1 2">
    <name type="scientific">Panagrolaimus sp. PS1159</name>
    <dbReference type="NCBI Taxonomy" id="55785"/>
    <lineage>
        <taxon>Eukaryota</taxon>
        <taxon>Metazoa</taxon>
        <taxon>Ecdysozoa</taxon>
        <taxon>Nematoda</taxon>
        <taxon>Chromadorea</taxon>
        <taxon>Rhabditida</taxon>
        <taxon>Tylenchina</taxon>
        <taxon>Panagrolaimomorpha</taxon>
        <taxon>Panagrolaimoidea</taxon>
        <taxon>Panagrolaimidae</taxon>
        <taxon>Panagrolaimus</taxon>
    </lineage>
</organism>
<accession>A0AC35EWV4</accession>
<reference evidence="2" key="1">
    <citation type="submission" date="2022-11" db="UniProtKB">
        <authorList>
            <consortium name="WormBaseParasite"/>
        </authorList>
    </citation>
    <scope>IDENTIFICATION</scope>
</reference>
<dbReference type="Proteomes" id="UP000887580">
    <property type="component" value="Unplaced"/>
</dbReference>
<sequence>MQDGDNDVYNGVVASVQTAGGAIITFSLQYLTFEWDKHSEIVSFITSIYFGATFFAMAVVWNIYIQYVIYLMACFCYAVLITVAMTVIASQLDSAAYGLVFGANTFFATLLQSAITFAIVDSNGLNLAIRTQFEVYAVCFGILALFFLIIRIQKCFRKSEIAEEDQTTL</sequence>
<name>A0AC35EWV4_9BILA</name>
<evidence type="ECO:0000313" key="1">
    <source>
        <dbReference type="Proteomes" id="UP000887580"/>
    </source>
</evidence>
<protein>
    <submittedName>
        <fullName evidence="2">Thiamine transporter 2</fullName>
    </submittedName>
</protein>
<evidence type="ECO:0000313" key="2">
    <source>
        <dbReference type="WBParaSite" id="PS1159_v2.g11568.t1"/>
    </source>
</evidence>